<dbReference type="Proteomes" id="UP001140011">
    <property type="component" value="Unassembled WGS sequence"/>
</dbReference>
<dbReference type="GO" id="GO:0031119">
    <property type="term" value="P:tRNA pseudouridine synthesis"/>
    <property type="evidence" value="ECO:0007669"/>
    <property type="project" value="TreeGrafter"/>
</dbReference>
<dbReference type="GO" id="GO:0005634">
    <property type="term" value="C:nucleus"/>
    <property type="evidence" value="ECO:0007669"/>
    <property type="project" value="TreeGrafter"/>
</dbReference>
<reference evidence="2" key="1">
    <citation type="submission" date="2022-07" db="EMBL/GenBank/DDBJ databases">
        <title>Phylogenomic reconstructions and comparative analyses of Kickxellomycotina fungi.</title>
        <authorList>
            <person name="Reynolds N.K."/>
            <person name="Stajich J.E."/>
            <person name="Barry K."/>
            <person name="Grigoriev I.V."/>
            <person name="Crous P."/>
            <person name="Smith M.E."/>
        </authorList>
    </citation>
    <scope>NUCLEOTIDE SEQUENCE</scope>
    <source>
        <strain evidence="2">BCRC 34297</strain>
    </source>
</reference>
<sequence>MDYSRWSKRALIERLQNLDKIVGTQEPAIATNTDIVMVTTGDVESTTPKRSRPPMKFDFSSFPKRKVAFKFSYFGWAYHGLARQGNALESEEKRLVESEFPTIEGEVFRALASCKLIEDESSCDYSRCGRTDRGVSGFGQVIALYVRSAGQYISDEEVEAELAKGTDASRITRDEQNGGRAVLLPLVERELPYVNMLNKALPPAIRILAWSPVMPDFNARFSCRSRFYR</sequence>
<evidence type="ECO:0000313" key="3">
    <source>
        <dbReference type="Proteomes" id="UP001140011"/>
    </source>
</evidence>
<name>A0A9W8GTL7_9FUNG</name>
<dbReference type="SUPFAM" id="SSF55120">
    <property type="entry name" value="Pseudouridine synthase"/>
    <property type="match status" value="1"/>
</dbReference>
<dbReference type="GO" id="GO:0160154">
    <property type="term" value="F:tRNA pseudouridine(38/39) synthase activity"/>
    <property type="evidence" value="ECO:0007669"/>
    <property type="project" value="UniProtKB-EC"/>
</dbReference>
<dbReference type="OrthoDB" id="25767at2759"/>
<comment type="caution">
    <text evidence="2">The sequence shown here is derived from an EMBL/GenBank/DDBJ whole genome shotgun (WGS) entry which is preliminary data.</text>
</comment>
<feature type="non-terminal residue" evidence="2">
    <location>
        <position position="229"/>
    </location>
</feature>
<dbReference type="PANTHER" id="PTHR11142:SF5">
    <property type="entry name" value="TRNA PSEUDOURIDINE(38_39) SYNTHASE"/>
    <property type="match status" value="1"/>
</dbReference>
<dbReference type="Gene3D" id="3.30.70.580">
    <property type="entry name" value="Pseudouridine synthase I, catalytic domain, N-terminal subdomain"/>
    <property type="match status" value="1"/>
</dbReference>
<proteinExistence type="predicted"/>
<evidence type="ECO:0000313" key="2">
    <source>
        <dbReference type="EMBL" id="KAJ2741774.1"/>
    </source>
</evidence>
<protein>
    <submittedName>
        <fullName evidence="2">Pseudouridine synthase deg1</fullName>
        <ecNumber evidence="2">5.4.99.45</ecNumber>
    </submittedName>
</protein>
<dbReference type="InterPro" id="IPR020103">
    <property type="entry name" value="PsdUridine_synth_cat_dom_sf"/>
</dbReference>
<dbReference type="PANTHER" id="PTHR11142">
    <property type="entry name" value="PSEUDOURIDYLATE SYNTHASE"/>
    <property type="match status" value="1"/>
</dbReference>
<organism evidence="2 3">
    <name type="scientific">Coemansia pectinata</name>
    <dbReference type="NCBI Taxonomy" id="1052879"/>
    <lineage>
        <taxon>Eukaryota</taxon>
        <taxon>Fungi</taxon>
        <taxon>Fungi incertae sedis</taxon>
        <taxon>Zoopagomycota</taxon>
        <taxon>Kickxellomycotina</taxon>
        <taxon>Kickxellomycetes</taxon>
        <taxon>Kickxellales</taxon>
        <taxon>Kickxellaceae</taxon>
        <taxon>Coemansia</taxon>
    </lineage>
</organism>
<keyword evidence="1 2" id="KW-0413">Isomerase</keyword>
<dbReference type="EMBL" id="JANBUH010001921">
    <property type="protein sequence ID" value="KAJ2741774.1"/>
    <property type="molecule type" value="Genomic_DNA"/>
</dbReference>
<dbReference type="InterPro" id="IPR001406">
    <property type="entry name" value="PsdUridine_synth_TruA"/>
</dbReference>
<dbReference type="AlphaFoldDB" id="A0A9W8GTL7"/>
<gene>
    <name evidence="2" type="primary">DEG1_1</name>
    <name evidence="2" type="ORF">GGI19_006909</name>
</gene>
<dbReference type="InterPro" id="IPR020094">
    <property type="entry name" value="TruA/RsuA/RluB/E/F_N"/>
</dbReference>
<dbReference type="EC" id="5.4.99.45" evidence="2"/>
<keyword evidence="3" id="KW-1185">Reference proteome</keyword>
<evidence type="ECO:0000256" key="1">
    <source>
        <dbReference type="ARBA" id="ARBA00023235"/>
    </source>
</evidence>
<accession>A0A9W8GTL7</accession>
<dbReference type="GO" id="GO:1990481">
    <property type="term" value="P:mRNA pseudouridine synthesis"/>
    <property type="evidence" value="ECO:0007669"/>
    <property type="project" value="TreeGrafter"/>
</dbReference>
<dbReference type="GO" id="GO:0003723">
    <property type="term" value="F:RNA binding"/>
    <property type="evidence" value="ECO:0007669"/>
    <property type="project" value="InterPro"/>
</dbReference>
<dbReference type="GO" id="GO:0005737">
    <property type="term" value="C:cytoplasm"/>
    <property type="evidence" value="ECO:0007669"/>
    <property type="project" value="TreeGrafter"/>
</dbReference>